<organism evidence="1 2">
    <name type="scientific">Bacteroides ovatus</name>
    <dbReference type="NCBI Taxonomy" id="28116"/>
    <lineage>
        <taxon>Bacteria</taxon>
        <taxon>Pseudomonadati</taxon>
        <taxon>Bacteroidota</taxon>
        <taxon>Bacteroidia</taxon>
        <taxon>Bacteroidales</taxon>
        <taxon>Bacteroidaceae</taxon>
        <taxon>Bacteroides</taxon>
    </lineage>
</organism>
<evidence type="ECO:0000313" key="1">
    <source>
        <dbReference type="EMBL" id="MDC7962172.1"/>
    </source>
</evidence>
<name>A0AAW6IUJ0_BACOV</name>
<gene>
    <name evidence="1" type="ORF">PQ628_28670</name>
</gene>
<reference evidence="1" key="1">
    <citation type="submission" date="2022-10" db="EMBL/GenBank/DDBJ databases">
        <title>Human gut microbiome strain richness.</title>
        <authorList>
            <person name="Chen-Liaw A."/>
        </authorList>
    </citation>
    <scope>NUCLEOTIDE SEQUENCE</scope>
    <source>
        <strain evidence="1">RTP21484st1_H8_RTP21484_190118</strain>
    </source>
</reference>
<dbReference type="EMBL" id="JAQQPO010000091">
    <property type="protein sequence ID" value="MDC7962172.1"/>
    <property type="molecule type" value="Genomic_DNA"/>
</dbReference>
<dbReference type="Proteomes" id="UP001215078">
    <property type="component" value="Unassembled WGS sequence"/>
</dbReference>
<dbReference type="AlphaFoldDB" id="A0AAW6IUJ0"/>
<evidence type="ECO:0000313" key="2">
    <source>
        <dbReference type="Proteomes" id="UP001215078"/>
    </source>
</evidence>
<protein>
    <submittedName>
        <fullName evidence="1">Uncharacterized protein</fullName>
    </submittedName>
</protein>
<accession>A0AAW6IUJ0</accession>
<sequence length="99" mass="11510">MKQNLLIDVLFLYLQYKKMEVSMCILKEVGRFIKNGASTFRNASQGNYKQNSGTISEIRKEIMEKNGTRSDDKKNLMEDRRKIEGDVRKSFDEIVLNNG</sequence>
<proteinExistence type="predicted"/>
<comment type="caution">
    <text evidence="1">The sequence shown here is derived from an EMBL/GenBank/DDBJ whole genome shotgun (WGS) entry which is preliminary data.</text>
</comment>